<dbReference type="EMBL" id="CALNXI010001442">
    <property type="protein sequence ID" value="CAH3169080.1"/>
    <property type="molecule type" value="Genomic_DNA"/>
</dbReference>
<gene>
    <name evidence="2" type="ORF">PEVE_00006763</name>
</gene>
<evidence type="ECO:0000256" key="1">
    <source>
        <dbReference type="SAM" id="Phobius"/>
    </source>
</evidence>
<keyword evidence="1" id="KW-1133">Transmembrane helix</keyword>
<evidence type="ECO:0000313" key="3">
    <source>
        <dbReference type="Proteomes" id="UP001159427"/>
    </source>
</evidence>
<evidence type="ECO:0000313" key="2">
    <source>
        <dbReference type="EMBL" id="CAH3169080.1"/>
    </source>
</evidence>
<feature type="transmembrane region" description="Helical" evidence="1">
    <location>
        <begin position="70"/>
        <end position="89"/>
    </location>
</feature>
<feature type="transmembrane region" description="Helical" evidence="1">
    <location>
        <begin position="6"/>
        <end position="25"/>
    </location>
</feature>
<feature type="non-terminal residue" evidence="2">
    <location>
        <position position="1"/>
    </location>
</feature>
<proteinExistence type="predicted"/>
<feature type="transmembrane region" description="Helical" evidence="1">
    <location>
        <begin position="37"/>
        <end position="58"/>
    </location>
</feature>
<reference evidence="2 3" key="1">
    <citation type="submission" date="2022-05" db="EMBL/GenBank/DDBJ databases">
        <authorList>
            <consortium name="Genoscope - CEA"/>
            <person name="William W."/>
        </authorList>
    </citation>
    <scope>NUCLEOTIDE SEQUENCE [LARGE SCALE GENOMIC DNA]</scope>
</reference>
<keyword evidence="3" id="KW-1185">Reference proteome</keyword>
<keyword evidence="1" id="KW-0472">Membrane</keyword>
<organism evidence="2 3">
    <name type="scientific">Porites evermanni</name>
    <dbReference type="NCBI Taxonomy" id="104178"/>
    <lineage>
        <taxon>Eukaryota</taxon>
        <taxon>Metazoa</taxon>
        <taxon>Cnidaria</taxon>
        <taxon>Anthozoa</taxon>
        <taxon>Hexacorallia</taxon>
        <taxon>Scleractinia</taxon>
        <taxon>Fungiina</taxon>
        <taxon>Poritidae</taxon>
        <taxon>Porites</taxon>
    </lineage>
</organism>
<sequence length="112" mass="12696">LSGIIIIGPAITILSDCLCCHWCYFCRLRHYFRHVKATAHFFSPFASFLTMSLHKSSFSQVFPYGKSGATFLRTSIVLALATCFAFFCLRIHNSRIDCLAKTKVITYEGTTR</sequence>
<keyword evidence="1" id="KW-0812">Transmembrane</keyword>
<dbReference type="Proteomes" id="UP001159427">
    <property type="component" value="Unassembled WGS sequence"/>
</dbReference>
<accession>A0ABN8QRA1</accession>
<comment type="caution">
    <text evidence="2">The sequence shown here is derived from an EMBL/GenBank/DDBJ whole genome shotgun (WGS) entry which is preliminary data.</text>
</comment>
<name>A0ABN8QRA1_9CNID</name>
<protein>
    <submittedName>
        <fullName evidence="2">Uncharacterized protein</fullName>
    </submittedName>
</protein>